<evidence type="ECO:0000313" key="3">
    <source>
        <dbReference type="EMBL" id="MBE2166447.1"/>
    </source>
</evidence>
<keyword evidence="4" id="KW-1185">Reference proteome</keyword>
<feature type="transmembrane region" description="Helical" evidence="2">
    <location>
        <begin position="53"/>
        <end position="76"/>
    </location>
</feature>
<keyword evidence="2" id="KW-0812">Transmembrane</keyword>
<organism evidence="3 4">
    <name type="scientific">Acinetobacter oleivorans</name>
    <dbReference type="NCBI Taxonomy" id="1148157"/>
    <lineage>
        <taxon>Bacteria</taxon>
        <taxon>Pseudomonadati</taxon>
        <taxon>Pseudomonadota</taxon>
        <taxon>Gammaproteobacteria</taxon>
        <taxon>Moraxellales</taxon>
        <taxon>Moraxellaceae</taxon>
        <taxon>Acinetobacter</taxon>
    </lineage>
</organism>
<dbReference type="EMBL" id="JADAZL010000013">
    <property type="protein sequence ID" value="MBE2166447.1"/>
    <property type="molecule type" value="Genomic_DNA"/>
</dbReference>
<feature type="coiled-coil region" evidence="1">
    <location>
        <begin position="104"/>
        <end position="136"/>
    </location>
</feature>
<accession>A0ABR9NP28</accession>
<dbReference type="Pfam" id="PF16872">
    <property type="entry name" value="putAbiC"/>
    <property type="match status" value="1"/>
</dbReference>
<proteinExistence type="predicted"/>
<evidence type="ECO:0000313" key="4">
    <source>
        <dbReference type="Proteomes" id="UP000619170"/>
    </source>
</evidence>
<keyword evidence="1" id="KW-0175">Coiled coil</keyword>
<dbReference type="InterPro" id="IPR031709">
    <property type="entry name" value="PutAbiC"/>
</dbReference>
<evidence type="ECO:0000256" key="1">
    <source>
        <dbReference type="SAM" id="Coils"/>
    </source>
</evidence>
<keyword evidence="2" id="KW-1133">Transmembrane helix</keyword>
<name>A0ABR9NP28_9GAMM</name>
<protein>
    <recommendedName>
        <fullName evidence="5">Phage abortive infection protein</fullName>
    </recommendedName>
</protein>
<gene>
    <name evidence="3" type="ORF">IIQ43_18160</name>
</gene>
<dbReference type="RefSeq" id="WP_192835109.1">
    <property type="nucleotide sequence ID" value="NZ_JADAZL010000013.1"/>
</dbReference>
<feature type="transmembrane region" description="Helical" evidence="2">
    <location>
        <begin position="20"/>
        <end position="41"/>
    </location>
</feature>
<sequence length="460" mass="54118">MNNLTPEYQDVYLKKIEKQIRWSIFIAILLIALVLISYFLHFNGGFHKDQDKWGTFGDFVGGTLNPVLAALAFYWLTSSIRLQIQELRDTRGVLEETASHQREIATLEGKNVQTQQQILELQTASLTKQLQTAEQQQQQIAIQNFENIFFELLKTKNDAIQDISFHTKKSSLNSATGFEFIKISGKDAISRHLRAFKETDYGKWEDYYNNNLINSFSSYFRICYQIVRLIDDNTTLASLERFKNKDYSIKQKQYFDIFKATLQQSELEALFYNCLYNYRTYKKILEKYGIFEPLVNMGSEKSLRFIKEHAYMYDISAFDRNKYFLKYFEEIRKIDLNLNSINVYSSISFLEKQGLITVFYPDGVTKKLGGKEFPIEYSDFYNLVLMKIKLYKKTISDYELALKVCEDINELKIIKRNVEDLNNQVKILAEIDCLESIFYLVKYSIDFNEYIGFNKDKLTS</sequence>
<dbReference type="Proteomes" id="UP000619170">
    <property type="component" value="Unassembled WGS sequence"/>
</dbReference>
<evidence type="ECO:0000256" key="2">
    <source>
        <dbReference type="SAM" id="Phobius"/>
    </source>
</evidence>
<comment type="caution">
    <text evidence="3">The sequence shown here is derived from an EMBL/GenBank/DDBJ whole genome shotgun (WGS) entry which is preliminary data.</text>
</comment>
<keyword evidence="2" id="KW-0472">Membrane</keyword>
<evidence type="ECO:0008006" key="5">
    <source>
        <dbReference type="Google" id="ProtNLM"/>
    </source>
</evidence>
<reference evidence="4" key="1">
    <citation type="submission" date="2023-07" db="EMBL/GenBank/DDBJ databases">
        <title>Acinetobacter oleivorans assembled AC1583.</title>
        <authorList>
            <person name="Yeo C.C."/>
        </authorList>
    </citation>
    <scope>NUCLEOTIDE SEQUENCE [LARGE SCALE GENOMIC DNA]</scope>
    <source>
        <strain evidence="4">AC1583</strain>
    </source>
</reference>